<feature type="compositionally biased region" description="Polar residues" evidence="1">
    <location>
        <begin position="19"/>
        <end position="28"/>
    </location>
</feature>
<organism evidence="2 3">
    <name type="scientific">Gambusia affinis</name>
    <name type="common">Western mosquitofish</name>
    <name type="synonym">Heterandria affinis</name>
    <dbReference type="NCBI Taxonomy" id="33528"/>
    <lineage>
        <taxon>Eukaryota</taxon>
        <taxon>Metazoa</taxon>
        <taxon>Chordata</taxon>
        <taxon>Craniata</taxon>
        <taxon>Vertebrata</taxon>
        <taxon>Euteleostomi</taxon>
        <taxon>Actinopterygii</taxon>
        <taxon>Neopterygii</taxon>
        <taxon>Teleostei</taxon>
        <taxon>Neoteleostei</taxon>
        <taxon>Acanthomorphata</taxon>
        <taxon>Ovalentaria</taxon>
        <taxon>Atherinomorphae</taxon>
        <taxon>Cyprinodontiformes</taxon>
        <taxon>Poeciliidae</taxon>
        <taxon>Poeciliinae</taxon>
        <taxon>Gambusia</taxon>
    </lineage>
</organism>
<evidence type="ECO:0000256" key="1">
    <source>
        <dbReference type="SAM" id="MobiDB-lite"/>
    </source>
</evidence>
<feature type="region of interest" description="Disordered" evidence="1">
    <location>
        <begin position="1"/>
        <end position="36"/>
    </location>
</feature>
<keyword evidence="3" id="KW-1185">Reference proteome</keyword>
<evidence type="ECO:0000313" key="3">
    <source>
        <dbReference type="Proteomes" id="UP000250572"/>
    </source>
</evidence>
<reference evidence="2 3" key="1">
    <citation type="journal article" date="2018" name="G3 (Bethesda)">
        <title>A High-Quality Reference Genome for the Invasive Mosquitofish Gambusia affinis Using a Chicago Library.</title>
        <authorList>
            <person name="Hoffberg S.L."/>
            <person name="Troendle N.J."/>
            <person name="Glenn T.C."/>
            <person name="Mahmud O."/>
            <person name="Louha S."/>
            <person name="Chalopin D."/>
            <person name="Bennetzen J.L."/>
            <person name="Mauricio R."/>
        </authorList>
    </citation>
    <scope>NUCLEOTIDE SEQUENCE [LARGE SCALE GENOMIC DNA]</scope>
    <source>
        <strain evidence="2">NE01/NJP1002.9</strain>
        <tissue evidence="2">Muscle</tissue>
    </source>
</reference>
<dbReference type="EMBL" id="NHOQ01001971">
    <property type="protein sequence ID" value="PWA20510.1"/>
    <property type="molecule type" value="Genomic_DNA"/>
</dbReference>
<proteinExistence type="predicted"/>
<dbReference type="AlphaFoldDB" id="A0A315VEB4"/>
<feature type="compositionally biased region" description="Acidic residues" evidence="1">
    <location>
        <begin position="8"/>
        <end position="18"/>
    </location>
</feature>
<protein>
    <submittedName>
        <fullName evidence="2">Uncharacterized protein</fullName>
    </submittedName>
</protein>
<comment type="caution">
    <text evidence="2">The sequence shown here is derived from an EMBL/GenBank/DDBJ whole genome shotgun (WGS) entry which is preliminary data.</text>
</comment>
<name>A0A315VEB4_GAMAF</name>
<evidence type="ECO:0000313" key="2">
    <source>
        <dbReference type="EMBL" id="PWA20510.1"/>
    </source>
</evidence>
<gene>
    <name evidence="2" type="ORF">CCH79_00003769</name>
</gene>
<feature type="region of interest" description="Disordered" evidence="1">
    <location>
        <begin position="155"/>
        <end position="181"/>
    </location>
</feature>
<feature type="compositionally biased region" description="Gly residues" evidence="1">
    <location>
        <begin position="155"/>
        <end position="177"/>
    </location>
</feature>
<accession>A0A315VEB4</accession>
<sequence>METKRTNDDDEQSQENGDDAQQASQSTQPPGPVHIPVLKTVSGLEHTKEKNSEQNRIGILGLMEDCALQSQSEQKRAQRCEDTETGDTLVSHLYDCDVKLRYKLPVEPFLVVKKSPTHHNRVHQCDNADGPNGAEAGQDDQDEVILGLGGLRHGGVPGGGAAQAGPGRGEGGGGGQLPDGARPNVDAVAVLIGLQGLVPGRVG</sequence>
<dbReference type="Proteomes" id="UP000250572">
    <property type="component" value="Unassembled WGS sequence"/>
</dbReference>